<sequence length="101" mass="11433">MAACFCNRLVFCFDGYKTINGGVNMALEVVVLDKDEYKALIDNQADKDELEYLKACQYALESFNRVRGLCPKCKKSVVIWGWVCPCCGYDSSGEELYKYGD</sequence>
<proteinExistence type="predicted"/>
<dbReference type="AlphaFoldDB" id="A0A3R6KPN8"/>
<dbReference type="Proteomes" id="UP000286501">
    <property type="component" value="Unassembled WGS sequence"/>
</dbReference>
<gene>
    <name evidence="1" type="ORF">DW250_12340</name>
</gene>
<comment type="caution">
    <text evidence="1">The sequence shown here is derived from an EMBL/GenBank/DDBJ whole genome shotgun (WGS) entry which is preliminary data.</text>
</comment>
<name>A0A3R6KPN8_9BACT</name>
<dbReference type="EMBL" id="QRIN01000060">
    <property type="protein sequence ID" value="RHG63709.1"/>
    <property type="molecule type" value="Genomic_DNA"/>
</dbReference>
<reference evidence="1 2" key="1">
    <citation type="submission" date="2018-08" db="EMBL/GenBank/DDBJ databases">
        <title>A genome reference for cultivated species of the human gut microbiota.</title>
        <authorList>
            <person name="Zou Y."/>
            <person name="Xue W."/>
            <person name="Luo G."/>
        </authorList>
    </citation>
    <scope>NUCLEOTIDE SEQUENCE [LARGE SCALE GENOMIC DNA]</scope>
    <source>
        <strain evidence="1 2">AM22-1</strain>
    </source>
</reference>
<accession>A0A3R6KPN8</accession>
<protein>
    <submittedName>
        <fullName evidence="1">Uncharacterized protein</fullName>
    </submittedName>
</protein>
<evidence type="ECO:0000313" key="1">
    <source>
        <dbReference type="EMBL" id="RHG63709.1"/>
    </source>
</evidence>
<evidence type="ECO:0000313" key="2">
    <source>
        <dbReference type="Proteomes" id="UP000286501"/>
    </source>
</evidence>
<organism evidence="1 2">
    <name type="scientific">Segatella copri</name>
    <dbReference type="NCBI Taxonomy" id="165179"/>
    <lineage>
        <taxon>Bacteria</taxon>
        <taxon>Pseudomonadati</taxon>
        <taxon>Bacteroidota</taxon>
        <taxon>Bacteroidia</taxon>
        <taxon>Bacteroidales</taxon>
        <taxon>Prevotellaceae</taxon>
        <taxon>Segatella</taxon>
    </lineage>
</organism>